<dbReference type="RefSeq" id="WP_143096291.1">
    <property type="nucleotide sequence ID" value="NZ_FOXA01000054.1"/>
</dbReference>
<proteinExistence type="predicted"/>
<keyword evidence="3" id="KW-1185">Reference proteome</keyword>
<feature type="compositionally biased region" description="Low complexity" evidence="1">
    <location>
        <begin position="165"/>
        <end position="176"/>
    </location>
</feature>
<name>A0A1I5WRU8_9RHOB</name>
<feature type="region of interest" description="Disordered" evidence="1">
    <location>
        <begin position="87"/>
        <end position="318"/>
    </location>
</feature>
<feature type="compositionally biased region" description="Basic and acidic residues" evidence="1">
    <location>
        <begin position="94"/>
        <end position="114"/>
    </location>
</feature>
<dbReference type="Proteomes" id="UP000199356">
    <property type="component" value="Unassembled WGS sequence"/>
</dbReference>
<protein>
    <recommendedName>
        <fullName evidence="4">DUF3618 domain-containing protein</fullName>
    </recommendedName>
</protein>
<accession>A0A1I5WRU8</accession>
<evidence type="ECO:0000256" key="1">
    <source>
        <dbReference type="SAM" id="MobiDB-lite"/>
    </source>
</evidence>
<feature type="compositionally biased region" description="Low complexity" evidence="1">
    <location>
        <begin position="186"/>
        <end position="205"/>
    </location>
</feature>
<dbReference type="Pfam" id="PF12277">
    <property type="entry name" value="DUF3618"/>
    <property type="match status" value="1"/>
</dbReference>
<organism evidence="2 3">
    <name type="scientific">Tranquillimonas alkanivorans</name>
    <dbReference type="NCBI Taxonomy" id="441119"/>
    <lineage>
        <taxon>Bacteria</taxon>
        <taxon>Pseudomonadati</taxon>
        <taxon>Pseudomonadota</taxon>
        <taxon>Alphaproteobacteria</taxon>
        <taxon>Rhodobacterales</taxon>
        <taxon>Roseobacteraceae</taxon>
        <taxon>Tranquillimonas</taxon>
    </lineage>
</organism>
<sequence>MATETRSPREIERDIEAERTRLRETVDEAFNRLTFEDAWNRAGLYMRDNRSEFGQSLGKVMRERPVGVALTAIGLAWLFFGPKSNVEPRGVRYGRHEPDPRDFETDPLARERDPVGGPPAARSAYASPTTPARPASDTARTGSSDTRSGAGSHSSASHPAGEGVASSFSPSAGATPAPSPTPSPISPTAAGKPAAPTGDAAKPGASVSNKPPAIGASGPGSTATNAGPKTGSFSSNSTTPASKPATPASDAARTGMSEPTKATGTGTSSPSAPAAEPGSKTRPPTATDPKPVTPGTATSGGASTSPGTSPVDRDDKKT</sequence>
<dbReference type="AlphaFoldDB" id="A0A1I5WRU8"/>
<evidence type="ECO:0008006" key="4">
    <source>
        <dbReference type="Google" id="ProtNLM"/>
    </source>
</evidence>
<feature type="compositionally biased region" description="Low complexity" evidence="1">
    <location>
        <begin position="259"/>
        <end position="278"/>
    </location>
</feature>
<feature type="compositionally biased region" description="Low complexity" evidence="1">
    <location>
        <begin position="293"/>
        <end position="310"/>
    </location>
</feature>
<feature type="compositionally biased region" description="Low complexity" evidence="1">
    <location>
        <begin position="148"/>
        <end position="158"/>
    </location>
</feature>
<evidence type="ECO:0000313" key="3">
    <source>
        <dbReference type="Proteomes" id="UP000199356"/>
    </source>
</evidence>
<dbReference type="EMBL" id="FOXA01000054">
    <property type="protein sequence ID" value="SFQ22247.1"/>
    <property type="molecule type" value="Genomic_DNA"/>
</dbReference>
<feature type="compositionally biased region" description="Polar residues" evidence="1">
    <location>
        <begin position="219"/>
        <end position="241"/>
    </location>
</feature>
<gene>
    <name evidence="2" type="ORF">SAMN04488047_1547</name>
</gene>
<dbReference type="STRING" id="441119.SAMN04488047_1547"/>
<reference evidence="2 3" key="1">
    <citation type="submission" date="2016-10" db="EMBL/GenBank/DDBJ databases">
        <authorList>
            <person name="de Groot N.N."/>
        </authorList>
    </citation>
    <scope>NUCLEOTIDE SEQUENCE [LARGE SCALE GENOMIC DNA]</scope>
    <source>
        <strain evidence="2 3">DSM 19547</strain>
    </source>
</reference>
<dbReference type="InterPro" id="IPR022062">
    <property type="entry name" value="DUF3618"/>
</dbReference>
<evidence type="ECO:0000313" key="2">
    <source>
        <dbReference type="EMBL" id="SFQ22247.1"/>
    </source>
</evidence>
<feature type="compositionally biased region" description="Polar residues" evidence="1">
    <location>
        <begin position="138"/>
        <end position="147"/>
    </location>
</feature>
<dbReference type="OrthoDB" id="7471221at2"/>